<evidence type="ECO:0000256" key="1">
    <source>
        <dbReference type="ARBA" id="ARBA00004236"/>
    </source>
</evidence>
<dbReference type="SMART" id="SM00409">
    <property type="entry name" value="IG"/>
    <property type="match status" value="2"/>
</dbReference>
<dbReference type="SUPFAM" id="SSF48726">
    <property type="entry name" value="Immunoglobulin"/>
    <property type="match status" value="2"/>
</dbReference>
<dbReference type="GO" id="GO:0009617">
    <property type="term" value="P:response to bacterium"/>
    <property type="evidence" value="ECO:0007669"/>
    <property type="project" value="TreeGrafter"/>
</dbReference>
<keyword evidence="8" id="KW-1133">Transmembrane helix</keyword>
<dbReference type="GO" id="GO:0002376">
    <property type="term" value="P:immune system process"/>
    <property type="evidence" value="ECO:0007669"/>
    <property type="project" value="UniProtKB-KW"/>
</dbReference>
<evidence type="ECO:0000256" key="4">
    <source>
        <dbReference type="ARBA" id="ARBA00022859"/>
    </source>
</evidence>
<reference evidence="12" key="1">
    <citation type="submission" date="2024-04" db="EMBL/GenBank/DDBJ databases">
        <title>Salinicola lusitanus LLJ914,a marine bacterium isolated from the Okinawa Trough.</title>
        <authorList>
            <person name="Li J."/>
        </authorList>
    </citation>
    <scope>NUCLEOTIDE SEQUENCE [LARGE SCALE GENOMIC DNA]</scope>
</reference>
<proteinExistence type="predicted"/>
<dbReference type="InterPro" id="IPR052051">
    <property type="entry name" value="TCR_complex_component"/>
</dbReference>
<comment type="caution">
    <text evidence="11">The sequence shown here is derived from an EMBL/GenBank/DDBJ whole genome shotgun (WGS) entry which is preliminary data.</text>
</comment>
<dbReference type="Gene3D" id="2.60.40.10">
    <property type="entry name" value="Immunoglobulins"/>
    <property type="match status" value="2"/>
</dbReference>
<keyword evidence="4" id="KW-0391">Immunity</keyword>
<feature type="signal peptide" evidence="9">
    <location>
        <begin position="1"/>
        <end position="18"/>
    </location>
</feature>
<name>A0AAW0NN76_9GOBI</name>
<evidence type="ECO:0000256" key="5">
    <source>
        <dbReference type="ARBA" id="ARBA00023136"/>
    </source>
</evidence>
<keyword evidence="8" id="KW-0812">Transmembrane</keyword>
<dbReference type="SMART" id="SM00406">
    <property type="entry name" value="IGv"/>
    <property type="match status" value="2"/>
</dbReference>
<organism evidence="11 12">
    <name type="scientific">Mugilogobius chulae</name>
    <name type="common">yellowstripe goby</name>
    <dbReference type="NCBI Taxonomy" id="88201"/>
    <lineage>
        <taxon>Eukaryota</taxon>
        <taxon>Metazoa</taxon>
        <taxon>Chordata</taxon>
        <taxon>Craniata</taxon>
        <taxon>Vertebrata</taxon>
        <taxon>Euteleostomi</taxon>
        <taxon>Actinopterygii</taxon>
        <taxon>Neopterygii</taxon>
        <taxon>Teleostei</taxon>
        <taxon>Neoteleostei</taxon>
        <taxon>Acanthomorphata</taxon>
        <taxon>Gobiaria</taxon>
        <taxon>Gobiiformes</taxon>
        <taxon>Gobioidei</taxon>
        <taxon>Gobiidae</taxon>
        <taxon>Gobionellinae</taxon>
        <taxon>Mugilogobius</taxon>
    </lineage>
</organism>
<dbReference type="EMBL" id="JBBPFD010000012">
    <property type="protein sequence ID" value="KAK7904666.1"/>
    <property type="molecule type" value="Genomic_DNA"/>
</dbReference>
<dbReference type="InterPro" id="IPR013783">
    <property type="entry name" value="Ig-like_fold"/>
</dbReference>
<accession>A0AAW0NN76</accession>
<gene>
    <name evidence="11" type="ORF">WMY93_017273</name>
</gene>
<feature type="domain" description="Ig-like" evidence="10">
    <location>
        <begin position="145"/>
        <end position="260"/>
    </location>
</feature>
<evidence type="ECO:0000313" key="11">
    <source>
        <dbReference type="EMBL" id="KAK7904666.1"/>
    </source>
</evidence>
<keyword evidence="3 9" id="KW-0732">Signal</keyword>
<feature type="transmembrane region" description="Helical" evidence="8">
    <location>
        <begin position="261"/>
        <end position="284"/>
    </location>
</feature>
<dbReference type="Proteomes" id="UP001460270">
    <property type="component" value="Unassembled WGS sequence"/>
</dbReference>
<protein>
    <recommendedName>
        <fullName evidence="10">Ig-like domain-containing protein</fullName>
    </recommendedName>
</protein>
<dbReference type="PROSITE" id="PS50835">
    <property type="entry name" value="IG_LIKE"/>
    <property type="match status" value="2"/>
</dbReference>
<evidence type="ECO:0000256" key="3">
    <source>
        <dbReference type="ARBA" id="ARBA00022729"/>
    </source>
</evidence>
<feature type="domain" description="Ig-like" evidence="10">
    <location>
        <begin position="41"/>
        <end position="122"/>
    </location>
</feature>
<evidence type="ECO:0000256" key="7">
    <source>
        <dbReference type="ARBA" id="ARBA00023180"/>
    </source>
</evidence>
<evidence type="ECO:0000259" key="10">
    <source>
        <dbReference type="PROSITE" id="PS50835"/>
    </source>
</evidence>
<keyword evidence="5 8" id="KW-0472">Membrane</keyword>
<keyword evidence="7" id="KW-0325">Glycoprotein</keyword>
<sequence length="337" mass="37766">MTCFQSLLALKLVLFTTAQMSTLQSSENQQEKGSFLSATVGENITLPCVFVEQVKTGARLYWYRQKSSMKPALMASYFKYDQENQFYGKFRDRKRFSVDFDDDRYDLHIRNVSASDSAVYHCVRCFLHQSEFVESVTVIVKTSKPTVEVQQSPNEDVEPGQSVVVNCSVQTWSCVGPLRVHWFKQSEESAAGVLYSDGGSSDQCERKTTDTQTDSCVYNLPIRNVSSEQTGTYYCAVAACGQVLFGDGTRVKIKDGASVSAVYILSGVSVFSTSLVFGLTVLLCTQNNNEKCTRYSTAKTKENPKLLQYKATEQVNRRSPAEDTWSECIYFSVKQST</sequence>
<feature type="chain" id="PRO_5043351117" description="Ig-like domain-containing protein" evidence="9">
    <location>
        <begin position="19"/>
        <end position="337"/>
    </location>
</feature>
<dbReference type="Pfam" id="PF07686">
    <property type="entry name" value="V-set"/>
    <property type="match status" value="2"/>
</dbReference>
<evidence type="ECO:0000256" key="2">
    <source>
        <dbReference type="ARBA" id="ARBA00022475"/>
    </source>
</evidence>
<dbReference type="AlphaFoldDB" id="A0AAW0NN76"/>
<evidence type="ECO:0000256" key="8">
    <source>
        <dbReference type="SAM" id="Phobius"/>
    </source>
</evidence>
<comment type="subcellular location">
    <subcellularLocation>
        <location evidence="1">Cell membrane</location>
    </subcellularLocation>
</comment>
<evidence type="ECO:0000256" key="6">
    <source>
        <dbReference type="ARBA" id="ARBA00023157"/>
    </source>
</evidence>
<evidence type="ECO:0000256" key="9">
    <source>
        <dbReference type="SAM" id="SignalP"/>
    </source>
</evidence>
<keyword evidence="12" id="KW-1185">Reference proteome</keyword>
<keyword evidence="6" id="KW-1015">Disulfide bond</keyword>
<dbReference type="PANTHER" id="PTHR19433:SF127">
    <property type="entry name" value="NITR9"/>
    <property type="match status" value="1"/>
</dbReference>
<dbReference type="PANTHER" id="PTHR19433">
    <property type="entry name" value="T-CELL RECEPTOR ALPHA CHAIN V REGION-RELATED"/>
    <property type="match status" value="1"/>
</dbReference>
<dbReference type="InterPro" id="IPR036179">
    <property type="entry name" value="Ig-like_dom_sf"/>
</dbReference>
<keyword evidence="2" id="KW-1003">Cell membrane</keyword>
<dbReference type="InterPro" id="IPR007110">
    <property type="entry name" value="Ig-like_dom"/>
</dbReference>
<dbReference type="InterPro" id="IPR013106">
    <property type="entry name" value="Ig_V-set"/>
</dbReference>
<dbReference type="CDD" id="cd00099">
    <property type="entry name" value="IgV"/>
    <property type="match status" value="2"/>
</dbReference>
<dbReference type="InterPro" id="IPR003599">
    <property type="entry name" value="Ig_sub"/>
</dbReference>
<dbReference type="GO" id="GO:0005886">
    <property type="term" value="C:plasma membrane"/>
    <property type="evidence" value="ECO:0007669"/>
    <property type="project" value="UniProtKB-SubCell"/>
</dbReference>
<evidence type="ECO:0000313" key="12">
    <source>
        <dbReference type="Proteomes" id="UP001460270"/>
    </source>
</evidence>